<dbReference type="PANTHER" id="PTHR12771">
    <property type="entry name" value="ENGULFMENT AND CELL MOTILITY"/>
    <property type="match status" value="1"/>
</dbReference>
<name>A0A0D8Y1N4_DICVI</name>
<dbReference type="AlphaFoldDB" id="A0A0D8Y1N4"/>
<dbReference type="InterPro" id="IPR050868">
    <property type="entry name" value="ELMO_domain-containing"/>
</dbReference>
<dbReference type="OrthoDB" id="266227at2759"/>
<feature type="domain" description="ELMO" evidence="1">
    <location>
        <begin position="142"/>
        <end position="302"/>
    </location>
</feature>
<dbReference type="InterPro" id="IPR013087">
    <property type="entry name" value="Znf_C2H2_type"/>
</dbReference>
<evidence type="ECO:0000259" key="1">
    <source>
        <dbReference type="PROSITE" id="PS51335"/>
    </source>
</evidence>
<sequence>MVKEEEQLKEEHEKAIEEWSEIELKLPDSAQVRQIETLTGLGNQQRISIGGQYFHHPDPLIEAILNEDYQQEMVTMEFVIKCDHFENAVASTMSRVPTSTLNSLVSKCLCRPSPRLESKSLNRERLLLLALSTVPYCNASTSQWLLLKAFYSTMSPLALDNHSQLFECSRKGDHWQIVGFQGCDPATDFRGTGILGLIQLYSMAKCLPETKLKEIVKLSRTEPNDFPLAVVGINITALLVTRLRCGDLLESAINYGGYLKAINKLHHACILTFCKQWKDENCTVKDCQHLLIRISDLLRHSRKHLNLDIRE</sequence>
<dbReference type="InterPro" id="IPR006816">
    <property type="entry name" value="ELMO_dom"/>
</dbReference>
<gene>
    <name evidence="2" type="ORF">DICVIV_03089</name>
</gene>
<dbReference type="Proteomes" id="UP000053766">
    <property type="component" value="Unassembled WGS sequence"/>
</dbReference>
<evidence type="ECO:0000313" key="2">
    <source>
        <dbReference type="EMBL" id="KJH50743.1"/>
    </source>
</evidence>
<protein>
    <submittedName>
        <fullName evidence="2">ELMO/CED-12 family protein</fullName>
    </submittedName>
</protein>
<reference evidence="2 3" key="1">
    <citation type="submission" date="2013-11" db="EMBL/GenBank/DDBJ databases">
        <title>Draft genome of the bovine lungworm Dictyocaulus viviparus.</title>
        <authorList>
            <person name="Mitreva M."/>
        </authorList>
    </citation>
    <scope>NUCLEOTIDE SEQUENCE [LARGE SCALE GENOMIC DNA]</scope>
    <source>
        <strain evidence="2 3">HannoverDv2000</strain>
    </source>
</reference>
<keyword evidence="3" id="KW-1185">Reference proteome</keyword>
<dbReference type="PANTHER" id="PTHR12771:SF2">
    <property type="entry name" value="ELMO DOMAIN-CONTAINING PROTEIN 3"/>
    <property type="match status" value="1"/>
</dbReference>
<dbReference type="PROSITE" id="PS51335">
    <property type="entry name" value="ELMO"/>
    <property type="match status" value="1"/>
</dbReference>
<accession>A0A0D8Y1N4</accession>
<dbReference type="EMBL" id="KN716198">
    <property type="protein sequence ID" value="KJH50743.1"/>
    <property type="molecule type" value="Genomic_DNA"/>
</dbReference>
<organism evidence="2 3">
    <name type="scientific">Dictyocaulus viviparus</name>
    <name type="common">Bovine lungworm</name>
    <dbReference type="NCBI Taxonomy" id="29172"/>
    <lineage>
        <taxon>Eukaryota</taxon>
        <taxon>Metazoa</taxon>
        <taxon>Ecdysozoa</taxon>
        <taxon>Nematoda</taxon>
        <taxon>Chromadorea</taxon>
        <taxon>Rhabditida</taxon>
        <taxon>Rhabditina</taxon>
        <taxon>Rhabditomorpha</taxon>
        <taxon>Strongyloidea</taxon>
        <taxon>Metastrongylidae</taxon>
        <taxon>Dictyocaulus</taxon>
    </lineage>
</organism>
<proteinExistence type="predicted"/>
<dbReference type="PROSITE" id="PS00028">
    <property type="entry name" value="ZINC_FINGER_C2H2_1"/>
    <property type="match status" value="1"/>
</dbReference>
<dbReference type="Pfam" id="PF04727">
    <property type="entry name" value="ELMO_CED12"/>
    <property type="match status" value="1"/>
</dbReference>
<evidence type="ECO:0000313" key="3">
    <source>
        <dbReference type="Proteomes" id="UP000053766"/>
    </source>
</evidence>
<reference evidence="3" key="2">
    <citation type="journal article" date="2016" name="Sci. Rep.">
        <title>Dictyocaulus viviparus genome, variome and transcriptome elucidate lungworm biology and support future intervention.</title>
        <authorList>
            <person name="McNulty S.N."/>
            <person name="Strube C."/>
            <person name="Rosa B.A."/>
            <person name="Martin J.C."/>
            <person name="Tyagi R."/>
            <person name="Choi Y.J."/>
            <person name="Wang Q."/>
            <person name="Hallsworth Pepin K."/>
            <person name="Zhang X."/>
            <person name="Ozersky P."/>
            <person name="Wilson R.K."/>
            <person name="Sternberg P.W."/>
            <person name="Gasser R.B."/>
            <person name="Mitreva M."/>
        </authorList>
    </citation>
    <scope>NUCLEOTIDE SEQUENCE [LARGE SCALE GENOMIC DNA]</scope>
    <source>
        <strain evidence="3">HannoverDv2000</strain>
    </source>
</reference>